<comment type="caution">
    <text evidence="1">The sequence shown here is derived from an EMBL/GenBank/DDBJ whole genome shotgun (WGS) entry which is preliminary data.</text>
</comment>
<sequence length="109" mass="12214">MRTAGVEMSETAAKVSNVIIMAVNAVKGWTEEDTELLAYDIFVFSIFPGRKMVNTVRKTNEETRITPYKNRKYFFINKANDLTAYGMDVSHCVFPELARGLDGRGPSNG</sequence>
<name>A0A8X7NUH0_BRACI</name>
<protein>
    <submittedName>
        <fullName evidence="1">Uncharacterized protein</fullName>
    </submittedName>
</protein>
<accession>A0A8X7NUH0</accession>
<evidence type="ECO:0000313" key="2">
    <source>
        <dbReference type="Proteomes" id="UP000886595"/>
    </source>
</evidence>
<gene>
    <name evidence="1" type="ORF">Bca52824_090025</name>
</gene>
<keyword evidence="2" id="KW-1185">Reference proteome</keyword>
<dbReference type="EMBL" id="JAAMPC010001604">
    <property type="protein sequence ID" value="KAG2239165.1"/>
    <property type="molecule type" value="Genomic_DNA"/>
</dbReference>
<organism evidence="1 2">
    <name type="scientific">Brassica carinata</name>
    <name type="common">Ethiopian mustard</name>
    <name type="synonym">Abyssinian cabbage</name>
    <dbReference type="NCBI Taxonomy" id="52824"/>
    <lineage>
        <taxon>Eukaryota</taxon>
        <taxon>Viridiplantae</taxon>
        <taxon>Streptophyta</taxon>
        <taxon>Embryophyta</taxon>
        <taxon>Tracheophyta</taxon>
        <taxon>Spermatophyta</taxon>
        <taxon>Magnoliopsida</taxon>
        <taxon>eudicotyledons</taxon>
        <taxon>Gunneridae</taxon>
        <taxon>Pentapetalae</taxon>
        <taxon>rosids</taxon>
        <taxon>malvids</taxon>
        <taxon>Brassicales</taxon>
        <taxon>Brassicaceae</taxon>
        <taxon>Brassiceae</taxon>
        <taxon>Brassica</taxon>
    </lineage>
</organism>
<dbReference type="AlphaFoldDB" id="A0A8X7NUH0"/>
<reference evidence="1 2" key="1">
    <citation type="submission" date="2020-02" db="EMBL/GenBank/DDBJ databases">
        <authorList>
            <person name="Ma Q."/>
            <person name="Huang Y."/>
            <person name="Song X."/>
            <person name="Pei D."/>
        </authorList>
    </citation>
    <scope>NUCLEOTIDE SEQUENCE [LARGE SCALE GENOMIC DNA]</scope>
    <source>
        <strain evidence="1">Sxm20200214</strain>
        <tissue evidence="1">Leaf</tissue>
    </source>
</reference>
<evidence type="ECO:0000313" key="1">
    <source>
        <dbReference type="EMBL" id="KAG2239165.1"/>
    </source>
</evidence>
<dbReference type="OrthoDB" id="188276at2759"/>
<proteinExistence type="predicted"/>
<dbReference type="Proteomes" id="UP000886595">
    <property type="component" value="Unassembled WGS sequence"/>
</dbReference>